<evidence type="ECO:0000256" key="1">
    <source>
        <dbReference type="ARBA" id="ARBA00022723"/>
    </source>
</evidence>
<comment type="caution">
    <text evidence="6">The sequence shown here is derived from an EMBL/GenBank/DDBJ whole genome shotgun (WGS) entry which is preliminary data.</text>
</comment>
<keyword evidence="2" id="KW-0378">Hydrolase</keyword>
<comment type="similarity">
    <text evidence="4">Belongs to the cyclic nucleotide phosphodiesterase class-III family.</text>
</comment>
<dbReference type="GO" id="GO:0046872">
    <property type="term" value="F:metal ion binding"/>
    <property type="evidence" value="ECO:0007669"/>
    <property type="project" value="UniProtKB-KW"/>
</dbReference>
<dbReference type="RefSeq" id="WP_228055570.1">
    <property type="nucleotide sequence ID" value="NZ_JADEWZ010000009.1"/>
</dbReference>
<dbReference type="InterPro" id="IPR050884">
    <property type="entry name" value="CNP_phosphodiesterase-III"/>
</dbReference>
<gene>
    <name evidence="6" type="ORF">IQ249_08140</name>
</gene>
<dbReference type="EMBL" id="JADEWZ010000009">
    <property type="protein sequence ID" value="MBE9115860.1"/>
    <property type="molecule type" value="Genomic_DNA"/>
</dbReference>
<proteinExistence type="inferred from homology"/>
<evidence type="ECO:0000313" key="7">
    <source>
        <dbReference type="Proteomes" id="UP000654482"/>
    </source>
</evidence>
<evidence type="ECO:0000259" key="5">
    <source>
        <dbReference type="Pfam" id="PF00149"/>
    </source>
</evidence>
<dbReference type="InterPro" id="IPR004843">
    <property type="entry name" value="Calcineurin-like_PHP"/>
</dbReference>
<evidence type="ECO:0000256" key="2">
    <source>
        <dbReference type="ARBA" id="ARBA00022801"/>
    </source>
</evidence>
<dbReference type="PANTHER" id="PTHR42988">
    <property type="entry name" value="PHOSPHOHYDROLASE"/>
    <property type="match status" value="1"/>
</dbReference>
<evidence type="ECO:0000256" key="3">
    <source>
        <dbReference type="ARBA" id="ARBA00023004"/>
    </source>
</evidence>
<dbReference type="Proteomes" id="UP000654482">
    <property type="component" value="Unassembled WGS sequence"/>
</dbReference>
<protein>
    <submittedName>
        <fullName evidence="6">Metallophosphoesterase</fullName>
    </submittedName>
</protein>
<name>A0A8J7J9V9_9CYAN</name>
<dbReference type="Pfam" id="PF00149">
    <property type="entry name" value="Metallophos"/>
    <property type="match status" value="1"/>
</dbReference>
<dbReference type="Gene3D" id="3.60.21.10">
    <property type="match status" value="1"/>
</dbReference>
<organism evidence="6 7">
    <name type="scientific">Lusitaniella coriacea LEGE 07157</name>
    <dbReference type="NCBI Taxonomy" id="945747"/>
    <lineage>
        <taxon>Bacteria</taxon>
        <taxon>Bacillati</taxon>
        <taxon>Cyanobacteriota</taxon>
        <taxon>Cyanophyceae</taxon>
        <taxon>Spirulinales</taxon>
        <taxon>Lusitaniellaceae</taxon>
        <taxon>Lusitaniella</taxon>
    </lineage>
</organism>
<keyword evidence="7" id="KW-1185">Reference proteome</keyword>
<dbReference type="InterPro" id="IPR029052">
    <property type="entry name" value="Metallo-depent_PP-like"/>
</dbReference>
<keyword evidence="1" id="KW-0479">Metal-binding</keyword>
<dbReference type="GO" id="GO:0016787">
    <property type="term" value="F:hydrolase activity"/>
    <property type="evidence" value="ECO:0007669"/>
    <property type="project" value="UniProtKB-KW"/>
</dbReference>
<keyword evidence="3" id="KW-0408">Iron</keyword>
<evidence type="ECO:0000256" key="4">
    <source>
        <dbReference type="ARBA" id="ARBA00025742"/>
    </source>
</evidence>
<dbReference type="AlphaFoldDB" id="A0A8J7J9V9"/>
<reference evidence="6" key="1">
    <citation type="submission" date="2020-10" db="EMBL/GenBank/DDBJ databases">
        <authorList>
            <person name="Castelo-Branco R."/>
            <person name="Eusebio N."/>
            <person name="Adriana R."/>
            <person name="Vieira A."/>
            <person name="Brugerolle De Fraissinette N."/>
            <person name="Rezende De Castro R."/>
            <person name="Schneider M.P."/>
            <person name="Vasconcelos V."/>
            <person name="Leao P.N."/>
        </authorList>
    </citation>
    <scope>NUCLEOTIDE SEQUENCE</scope>
    <source>
        <strain evidence="6">LEGE 07157</strain>
    </source>
</reference>
<dbReference type="PANTHER" id="PTHR42988:SF2">
    <property type="entry name" value="CYCLIC NUCLEOTIDE PHOSPHODIESTERASE CBUA0032-RELATED"/>
    <property type="match status" value="1"/>
</dbReference>
<accession>A0A8J7J9V9</accession>
<sequence length="151" mass="17102">MPAPLIVAQITDTHLFADPTQELYGIQTAQSLQAVLVYVQQLNPQPDLLLLTGDLSQDMSPKSYQQLSNYLAPFSFPIYWLPGNHDNPNIMQQIFNQGEIASSQSFSRENWHFLLLDLLHESRRVCQFKIENPSNQIQAQTKTFSAVTVAP</sequence>
<evidence type="ECO:0000313" key="6">
    <source>
        <dbReference type="EMBL" id="MBE9115860.1"/>
    </source>
</evidence>
<feature type="domain" description="Calcineurin-like phosphoesterase" evidence="5">
    <location>
        <begin position="7"/>
        <end position="100"/>
    </location>
</feature>
<dbReference type="SUPFAM" id="SSF56300">
    <property type="entry name" value="Metallo-dependent phosphatases"/>
    <property type="match status" value="1"/>
</dbReference>